<organism evidence="1 2">
    <name type="scientific">Beauveria bassiana</name>
    <name type="common">White muscardine disease fungus</name>
    <name type="synonym">Tritirachium shiotae</name>
    <dbReference type="NCBI Taxonomy" id="176275"/>
    <lineage>
        <taxon>Eukaryota</taxon>
        <taxon>Fungi</taxon>
        <taxon>Dikarya</taxon>
        <taxon>Ascomycota</taxon>
        <taxon>Pezizomycotina</taxon>
        <taxon>Sordariomycetes</taxon>
        <taxon>Hypocreomycetidae</taxon>
        <taxon>Hypocreales</taxon>
        <taxon>Cordycipitaceae</taxon>
        <taxon>Beauveria</taxon>
    </lineage>
</organism>
<gene>
    <name evidence="1" type="ORF">BB8028_0005g02000</name>
</gene>
<name>A0A2S7YEQ0_BEABA</name>
<dbReference type="AlphaFoldDB" id="A0A2S7YEQ0"/>
<comment type="caution">
    <text evidence="1">The sequence shown here is derived from an EMBL/GenBank/DDBJ whole genome shotgun (WGS) entry which is preliminary data.</text>
</comment>
<dbReference type="EMBL" id="JRHA01000005">
    <property type="protein sequence ID" value="PQK14671.1"/>
    <property type="molecule type" value="Genomic_DNA"/>
</dbReference>
<evidence type="ECO:0000313" key="2">
    <source>
        <dbReference type="Proteomes" id="UP000237441"/>
    </source>
</evidence>
<dbReference type="Proteomes" id="UP000237441">
    <property type="component" value="Unassembled WGS sequence"/>
</dbReference>
<accession>A0A2S7YEQ0</accession>
<sequence length="194" mass="21480">MMIWTLALAIQCKRRFLVVKRSRIACMNRASSSLPLPAAAAEAGAFKAPPGRNVKETTVDMLCCDKCDKRWLKGLIRGRGEGKQGKACLGGGGGRRKAAPSWRAAKTKLFLFSRRHSSSSLSGKQLDGRLWRTRHSIHRAGWLGCPDNTDCSTLIMTARQLEEEKRKKKKCNQRLPLHSVLFTSATADDAPCEL</sequence>
<proteinExistence type="predicted"/>
<reference evidence="1 2" key="1">
    <citation type="submission" date="2016-07" db="EMBL/GenBank/DDBJ databases">
        <title>Comparative genomics of the entomopathogenic fungus Beauveria bassiana.</title>
        <authorList>
            <person name="Valero Jimenez C.A."/>
            <person name="Zwaan B.J."/>
            <person name="Van Kan J.A."/>
            <person name="Takken W."/>
            <person name="Debets A.J."/>
            <person name="Schoustra S.E."/>
            <person name="Koenraadt C.J."/>
        </authorList>
    </citation>
    <scope>NUCLEOTIDE SEQUENCE [LARGE SCALE GENOMIC DNA]</scope>
    <source>
        <strain evidence="1 2">ARSEF 8028</strain>
    </source>
</reference>
<evidence type="ECO:0000313" key="1">
    <source>
        <dbReference type="EMBL" id="PQK14671.1"/>
    </source>
</evidence>
<protein>
    <submittedName>
        <fullName evidence="1">Uncharacterized protein</fullName>
    </submittedName>
</protein>